<gene>
    <name evidence="1" type="primary">paaC</name>
    <name evidence="1" type="ORF">GCM10017559_47180</name>
</gene>
<dbReference type="SUPFAM" id="SSF47240">
    <property type="entry name" value="Ferritin-like"/>
    <property type="match status" value="1"/>
</dbReference>
<dbReference type="Pfam" id="PF05138">
    <property type="entry name" value="PaaA_PaaC"/>
    <property type="match status" value="1"/>
</dbReference>
<dbReference type="NCBIfam" id="TIGR02158">
    <property type="entry name" value="PA_CoA_Oxy3"/>
    <property type="match status" value="1"/>
</dbReference>
<dbReference type="EMBL" id="BAAAWD010000013">
    <property type="protein sequence ID" value="GAA3017806.1"/>
    <property type="molecule type" value="Genomic_DNA"/>
</dbReference>
<dbReference type="InterPro" id="IPR007814">
    <property type="entry name" value="PaaA_PaaC"/>
</dbReference>
<keyword evidence="2" id="KW-1185">Reference proteome</keyword>
<dbReference type="InterPro" id="IPR052703">
    <property type="entry name" value="Aromatic_CoA_ox/epox"/>
</dbReference>
<dbReference type="PANTHER" id="PTHR30458">
    <property type="entry name" value="PHENYLACETIC ACID DEGRADATION PROTEIN PAA"/>
    <property type="match status" value="1"/>
</dbReference>
<accession>A0ABN3Y4Q7</accession>
<evidence type="ECO:0000313" key="1">
    <source>
        <dbReference type="EMBL" id="GAA3017806.1"/>
    </source>
</evidence>
<proteinExistence type="predicted"/>
<protein>
    <submittedName>
        <fullName evidence="1">Phenylacetate-CoA oxygenase subunit PaaC</fullName>
    </submittedName>
</protein>
<evidence type="ECO:0000313" key="2">
    <source>
        <dbReference type="Proteomes" id="UP001499930"/>
    </source>
</evidence>
<name>A0ABN3Y4Q7_9ACTN</name>
<dbReference type="InterPro" id="IPR012347">
    <property type="entry name" value="Ferritin-like"/>
</dbReference>
<dbReference type="RefSeq" id="WP_344898884.1">
    <property type="nucleotide sequence ID" value="NZ_BAAAWD010000013.1"/>
</dbReference>
<reference evidence="1 2" key="1">
    <citation type="journal article" date="2019" name="Int. J. Syst. Evol. Microbiol.">
        <title>The Global Catalogue of Microorganisms (GCM) 10K type strain sequencing project: providing services to taxonomists for standard genome sequencing and annotation.</title>
        <authorList>
            <consortium name="The Broad Institute Genomics Platform"/>
            <consortium name="The Broad Institute Genome Sequencing Center for Infectious Disease"/>
            <person name="Wu L."/>
            <person name="Ma J."/>
        </authorList>
    </citation>
    <scope>NUCLEOTIDE SEQUENCE [LARGE SCALE GENOMIC DNA]</scope>
    <source>
        <strain evidence="1 2">JCM 3106</strain>
    </source>
</reference>
<dbReference type="InterPro" id="IPR011882">
    <property type="entry name" value="PaaC"/>
</dbReference>
<dbReference type="Gene3D" id="1.20.1260.10">
    <property type="match status" value="1"/>
</dbReference>
<organism evidence="1 2">
    <name type="scientific">Streptosporangium longisporum</name>
    <dbReference type="NCBI Taxonomy" id="46187"/>
    <lineage>
        <taxon>Bacteria</taxon>
        <taxon>Bacillati</taxon>
        <taxon>Actinomycetota</taxon>
        <taxon>Actinomycetes</taxon>
        <taxon>Streptosporangiales</taxon>
        <taxon>Streptosporangiaceae</taxon>
        <taxon>Streptosporangium</taxon>
    </lineage>
</organism>
<dbReference type="PANTHER" id="PTHR30458:SF0">
    <property type="entry name" value="1,2-PHENYLACETYL-COA EPOXIDASE, SUBUNIT C"/>
    <property type="match status" value="1"/>
</dbReference>
<comment type="caution">
    <text evidence="1">The sequence shown here is derived from an EMBL/GenBank/DDBJ whole genome shotgun (WGS) entry which is preliminary data.</text>
</comment>
<dbReference type="InterPro" id="IPR009078">
    <property type="entry name" value="Ferritin-like_SF"/>
</dbReference>
<dbReference type="Proteomes" id="UP001499930">
    <property type="component" value="Unassembled WGS sequence"/>
</dbReference>
<sequence length="305" mass="32734">MNDEHGSVFDGLLGGDSSQWAFGTGFEDPLAGVDTTPPGGVDPAELATYCLMLGDDALIMSQRLSEWCSRAPDLEEDIALANMALDLLGQARLLLARAAAADPRVVPALPDGSPVPPEDALAFFRDDRAFRNVRLAEVANGDFAHVVVRLLLFSTARLALLERLRASRDTVLAAVAAKGVKEVTYHRDWAGRWFLTLAQGTEESRRRLLSALDALWPLQPELVAAHPLERSLALAGVGVDPASLREEVDAVLGQVFSLSDVGRPERAPLAGVGGRTGRDGLHTEALSLLLAEMQVVARAHPDGRW</sequence>